<feature type="transmembrane region" description="Helical" evidence="1">
    <location>
        <begin position="134"/>
        <end position="158"/>
    </location>
</feature>
<dbReference type="EMBL" id="CP162511">
    <property type="protein sequence ID" value="XDI06324.1"/>
    <property type="molecule type" value="Genomic_DNA"/>
</dbReference>
<reference evidence="2" key="1">
    <citation type="submission" date="2024-05" db="EMBL/GenBank/DDBJ databases">
        <title>Herbiconiux sp. A18JL235.</title>
        <authorList>
            <person name="Zhang G."/>
        </authorList>
    </citation>
    <scope>NUCLEOTIDE SEQUENCE</scope>
    <source>
        <strain evidence="2">A18JL235</strain>
    </source>
</reference>
<gene>
    <name evidence="2" type="ORF">ABFY20_04290</name>
</gene>
<evidence type="ECO:0000256" key="1">
    <source>
        <dbReference type="SAM" id="Phobius"/>
    </source>
</evidence>
<dbReference type="AlphaFoldDB" id="A0AB39BJB6"/>
<feature type="transmembrane region" description="Helical" evidence="1">
    <location>
        <begin position="68"/>
        <end position="98"/>
    </location>
</feature>
<sequence>MGVVEGRTDACGDDHGRVAGIGGPDDNGHGAALPHLKATLFAALAVGVVSAAGFAIELIRRTPADERGFIAFGILAAAMVALVFGGAALVGGVIAWAITSARPTSRVRRALLGAILTVAPVAVLGGVWDLTSHTAPWLTVLAAAIAAAVASVTTALLVGRRPSGS</sequence>
<keyword evidence="1" id="KW-1133">Transmembrane helix</keyword>
<keyword evidence="1" id="KW-0812">Transmembrane</keyword>
<dbReference type="RefSeq" id="WP_368498707.1">
    <property type="nucleotide sequence ID" value="NZ_CP162511.1"/>
</dbReference>
<keyword evidence="1" id="KW-0472">Membrane</keyword>
<organism evidence="2">
    <name type="scientific">Herbiconiux sp. A18JL235</name>
    <dbReference type="NCBI Taxonomy" id="3152363"/>
    <lineage>
        <taxon>Bacteria</taxon>
        <taxon>Bacillati</taxon>
        <taxon>Actinomycetota</taxon>
        <taxon>Actinomycetes</taxon>
        <taxon>Micrococcales</taxon>
        <taxon>Microbacteriaceae</taxon>
        <taxon>Herbiconiux</taxon>
    </lineage>
</organism>
<name>A0AB39BJB6_9MICO</name>
<feature type="transmembrane region" description="Helical" evidence="1">
    <location>
        <begin position="38"/>
        <end position="56"/>
    </location>
</feature>
<evidence type="ECO:0000313" key="2">
    <source>
        <dbReference type="EMBL" id="XDI06324.1"/>
    </source>
</evidence>
<protein>
    <recommendedName>
        <fullName evidence="3">Major facilitator superfamily (MFS) profile domain-containing protein</fullName>
    </recommendedName>
</protein>
<evidence type="ECO:0008006" key="3">
    <source>
        <dbReference type="Google" id="ProtNLM"/>
    </source>
</evidence>
<accession>A0AB39BJB6</accession>
<feature type="transmembrane region" description="Helical" evidence="1">
    <location>
        <begin position="110"/>
        <end position="128"/>
    </location>
</feature>
<proteinExistence type="predicted"/>